<dbReference type="AlphaFoldDB" id="A0AAF3EWH0"/>
<dbReference type="Pfam" id="PF01683">
    <property type="entry name" value="EB"/>
    <property type="match status" value="1"/>
</dbReference>
<sequence length="218" mass="24634">MQLVLRLSSAQVCPAGFESTTDQQTCTSADDCLGITNTDNFNCVNNYCCKSLRTNFCGVNEVSIAGVCYPVASAGSDCIYSSQCQPSHLICRNNICIDENRNLYSLFKNVLREKLEAECMDPNQTPERLDGLVKSCLDERCSPGFNCEYHPTFMGGDYICCGHYDVRYSYDYGIVRFYPGTRLPLECFESYQCHLLDTPYCVYSERYEHNVCCSTQNC</sequence>
<keyword evidence="2" id="KW-1185">Reference proteome</keyword>
<accession>A0AAF3EWH0</accession>
<evidence type="ECO:0000259" key="1">
    <source>
        <dbReference type="Pfam" id="PF01683"/>
    </source>
</evidence>
<organism evidence="2 3">
    <name type="scientific">Mesorhabditis belari</name>
    <dbReference type="NCBI Taxonomy" id="2138241"/>
    <lineage>
        <taxon>Eukaryota</taxon>
        <taxon>Metazoa</taxon>
        <taxon>Ecdysozoa</taxon>
        <taxon>Nematoda</taxon>
        <taxon>Chromadorea</taxon>
        <taxon>Rhabditida</taxon>
        <taxon>Rhabditina</taxon>
        <taxon>Rhabditomorpha</taxon>
        <taxon>Rhabditoidea</taxon>
        <taxon>Rhabditidae</taxon>
        <taxon>Mesorhabditinae</taxon>
        <taxon>Mesorhabditis</taxon>
    </lineage>
</organism>
<evidence type="ECO:0000313" key="3">
    <source>
        <dbReference type="WBParaSite" id="MBELARI_LOCUS18436"/>
    </source>
</evidence>
<proteinExistence type="predicted"/>
<protein>
    <recommendedName>
        <fullName evidence="1">EB domain-containing protein</fullName>
    </recommendedName>
</protein>
<dbReference type="WBParaSite" id="MBELARI_LOCUS18436">
    <property type="protein sequence ID" value="MBELARI_LOCUS18436"/>
    <property type="gene ID" value="MBELARI_LOCUS18436"/>
</dbReference>
<reference evidence="3" key="1">
    <citation type="submission" date="2024-02" db="UniProtKB">
        <authorList>
            <consortium name="WormBaseParasite"/>
        </authorList>
    </citation>
    <scope>IDENTIFICATION</scope>
</reference>
<dbReference type="InterPro" id="IPR006149">
    <property type="entry name" value="EB_dom"/>
</dbReference>
<dbReference type="Proteomes" id="UP000887575">
    <property type="component" value="Unassembled WGS sequence"/>
</dbReference>
<evidence type="ECO:0000313" key="2">
    <source>
        <dbReference type="Proteomes" id="UP000887575"/>
    </source>
</evidence>
<feature type="domain" description="EB" evidence="1">
    <location>
        <begin position="57"/>
        <end position="96"/>
    </location>
</feature>
<name>A0AAF3EWH0_9BILA</name>